<sequence>MRKSIFIAAALLATGAAHADFIPIVKSGQNVATVTVNNRSLSYSEPRGNGPLGGLIIDAAYTPYQIQSTLNGIIAPQVNSYSGVTFLSGELKGYPTLTMRPDASGVVFVNMSGLSYKIRARYAAKLGGIIKLDCTNTTAVDNISITAQYGTSNGLIPSDKVGVTGTPSSSTDCDSNLTWVMPLLSNYLVNKLEGYADARLVSGIQSGMSSVTQKMFFQRDANWQVGLNRLIPADKVIVFADGSTFAIGQYVQNNLSYLISNGQITMKLGGGVNLSPVVGVNEPPRNLAGDALTITVSVPGLTFTANLREEVNVVWQWKCSVQNPALNCADPR</sequence>
<evidence type="ECO:0000256" key="1">
    <source>
        <dbReference type="SAM" id="SignalP"/>
    </source>
</evidence>
<protein>
    <submittedName>
        <fullName evidence="2">Uncharacterized protein</fullName>
    </submittedName>
</protein>
<dbReference type="Proteomes" id="UP000484015">
    <property type="component" value="Unassembled WGS sequence"/>
</dbReference>
<feature type="chain" id="PRO_5027013575" evidence="1">
    <location>
        <begin position="20"/>
        <end position="332"/>
    </location>
</feature>
<evidence type="ECO:0000313" key="2">
    <source>
        <dbReference type="EMBL" id="MTW01088.1"/>
    </source>
</evidence>
<feature type="signal peptide" evidence="1">
    <location>
        <begin position="1"/>
        <end position="19"/>
    </location>
</feature>
<keyword evidence="3" id="KW-1185">Reference proteome</keyword>
<proteinExistence type="predicted"/>
<evidence type="ECO:0000313" key="3">
    <source>
        <dbReference type="Proteomes" id="UP000484015"/>
    </source>
</evidence>
<gene>
    <name evidence="2" type="ORF">GM668_03195</name>
</gene>
<comment type="caution">
    <text evidence="2">The sequence shown here is derived from an EMBL/GenBank/DDBJ whole genome shotgun (WGS) entry which is preliminary data.</text>
</comment>
<dbReference type="EMBL" id="WNLA01000001">
    <property type="protein sequence ID" value="MTW01088.1"/>
    <property type="molecule type" value="Genomic_DNA"/>
</dbReference>
<accession>A0A6L6PVP5</accession>
<dbReference type="AlphaFoldDB" id="A0A6L6PVP5"/>
<dbReference type="OrthoDB" id="8703286at2"/>
<dbReference type="RefSeq" id="WP_155437443.1">
    <property type="nucleotide sequence ID" value="NZ_WNLA01000001.1"/>
</dbReference>
<keyword evidence="1" id="KW-0732">Signal</keyword>
<organism evidence="2 3">
    <name type="scientific">Pseudoduganella ginsengisoli</name>
    <dbReference type="NCBI Taxonomy" id="1462440"/>
    <lineage>
        <taxon>Bacteria</taxon>
        <taxon>Pseudomonadati</taxon>
        <taxon>Pseudomonadota</taxon>
        <taxon>Betaproteobacteria</taxon>
        <taxon>Burkholderiales</taxon>
        <taxon>Oxalobacteraceae</taxon>
        <taxon>Telluria group</taxon>
        <taxon>Pseudoduganella</taxon>
    </lineage>
</organism>
<reference evidence="2 3" key="1">
    <citation type="submission" date="2019-11" db="EMBL/GenBank/DDBJ databases">
        <title>Type strains purchased from KCTC, JCM and DSMZ.</title>
        <authorList>
            <person name="Lu H."/>
        </authorList>
    </citation>
    <scope>NUCLEOTIDE SEQUENCE [LARGE SCALE GENOMIC DNA]</scope>
    <source>
        <strain evidence="2 3">KCTC 42409</strain>
    </source>
</reference>
<name>A0A6L6PVP5_9BURK</name>